<evidence type="ECO:0000313" key="2">
    <source>
        <dbReference type="Proteomes" id="UP000195918"/>
    </source>
</evidence>
<name>A0A1X6WMZ1_9ENTE</name>
<keyword evidence="1" id="KW-0282">Flagellum</keyword>
<dbReference type="Proteomes" id="UP000195918">
    <property type="component" value="Unassembled WGS sequence"/>
</dbReference>
<evidence type="ECO:0000313" key="1">
    <source>
        <dbReference type="EMBL" id="SLM85684.1"/>
    </source>
</evidence>
<organism evidence="1 2">
    <name type="scientific">Vagococcus fluvialis bH819</name>
    <dbReference type="NCBI Taxonomy" id="1255619"/>
    <lineage>
        <taxon>Bacteria</taxon>
        <taxon>Bacillati</taxon>
        <taxon>Bacillota</taxon>
        <taxon>Bacilli</taxon>
        <taxon>Lactobacillales</taxon>
        <taxon>Enterococcaceae</taxon>
        <taxon>Vagococcus</taxon>
    </lineage>
</organism>
<accession>A0A1X6WMZ1</accession>
<dbReference type="InterPro" id="IPR005186">
    <property type="entry name" value="FlaG"/>
</dbReference>
<dbReference type="OrthoDB" id="9799867at2"/>
<dbReference type="InterPro" id="IPR035924">
    <property type="entry name" value="FlaG-like_sf"/>
</dbReference>
<proteinExistence type="predicted"/>
<dbReference type="PANTHER" id="PTHR37166">
    <property type="entry name" value="PROTEIN FLAG"/>
    <property type="match status" value="1"/>
</dbReference>
<keyword evidence="2" id="KW-1185">Reference proteome</keyword>
<keyword evidence="1" id="KW-0969">Cilium</keyword>
<dbReference type="RefSeq" id="WP_086951325.1">
    <property type="nucleotide sequence ID" value="NZ_FWFD01000009.1"/>
</dbReference>
<keyword evidence="1" id="KW-0966">Cell projection</keyword>
<dbReference type="SUPFAM" id="SSF160214">
    <property type="entry name" value="FlaG-like"/>
    <property type="match status" value="1"/>
</dbReference>
<dbReference type="Pfam" id="PF03646">
    <property type="entry name" value="FlaG"/>
    <property type="match status" value="1"/>
</dbReference>
<dbReference type="Gene3D" id="3.30.160.170">
    <property type="entry name" value="FlaG-like"/>
    <property type="match status" value="1"/>
</dbReference>
<reference evidence="2" key="1">
    <citation type="submission" date="2017-02" db="EMBL/GenBank/DDBJ databases">
        <authorList>
            <person name="Dridi B."/>
        </authorList>
    </citation>
    <scope>NUCLEOTIDE SEQUENCE [LARGE SCALE GENOMIC DNA]</scope>
    <source>
        <strain evidence="2">bH819</strain>
    </source>
</reference>
<dbReference type="EMBL" id="FWFD01000009">
    <property type="protein sequence ID" value="SLM85684.1"/>
    <property type="molecule type" value="Genomic_DNA"/>
</dbReference>
<dbReference type="PANTHER" id="PTHR37166:SF1">
    <property type="entry name" value="PROTEIN FLAG"/>
    <property type="match status" value="1"/>
</dbReference>
<sequence length="131" mass="15146">MLNINHVNWLSAHNNVEKVESIAPVTKVTTDLETNTQNEKFREPEGNEYFSNGLSDYKREQLEKIIEESNRQLNGKDVKMEFKIHETTHKTMITLVDTETDEIVKEIPSEKMLDSIANIWKMVGIIVNKEG</sequence>
<dbReference type="AlphaFoldDB" id="A0A1X6WMZ1"/>
<gene>
    <name evidence="1" type="ORF">FM121_06265</name>
</gene>
<protein>
    <submittedName>
        <fullName evidence="1">Flagellin</fullName>
    </submittedName>
</protein>